<dbReference type="RefSeq" id="WP_380581522.1">
    <property type="nucleotide sequence ID" value="NZ_JBHSQJ010000031.1"/>
</dbReference>
<accession>A0ABW1FXS1</accession>
<evidence type="ECO:0000313" key="2">
    <source>
        <dbReference type="Proteomes" id="UP001596174"/>
    </source>
</evidence>
<dbReference type="EMBL" id="JBHSQJ010000031">
    <property type="protein sequence ID" value="MFC5907274.1"/>
    <property type="molecule type" value="Genomic_DNA"/>
</dbReference>
<proteinExistence type="predicted"/>
<name>A0ABW1FXS1_9ACTN</name>
<organism evidence="1 2">
    <name type="scientific">Streptacidiphilus monticola</name>
    <dbReference type="NCBI Taxonomy" id="2161674"/>
    <lineage>
        <taxon>Bacteria</taxon>
        <taxon>Bacillati</taxon>
        <taxon>Actinomycetota</taxon>
        <taxon>Actinomycetes</taxon>
        <taxon>Kitasatosporales</taxon>
        <taxon>Streptomycetaceae</taxon>
        <taxon>Streptacidiphilus</taxon>
    </lineage>
</organism>
<keyword evidence="2" id="KW-1185">Reference proteome</keyword>
<dbReference type="Proteomes" id="UP001596174">
    <property type="component" value="Unassembled WGS sequence"/>
</dbReference>
<evidence type="ECO:0000313" key="1">
    <source>
        <dbReference type="EMBL" id="MFC5907274.1"/>
    </source>
</evidence>
<gene>
    <name evidence="1" type="ORF">ACFP3V_08585</name>
</gene>
<comment type="caution">
    <text evidence="1">The sequence shown here is derived from an EMBL/GenBank/DDBJ whole genome shotgun (WGS) entry which is preliminary data.</text>
</comment>
<reference evidence="2" key="1">
    <citation type="journal article" date="2019" name="Int. J. Syst. Evol. Microbiol.">
        <title>The Global Catalogue of Microorganisms (GCM) 10K type strain sequencing project: providing services to taxonomists for standard genome sequencing and annotation.</title>
        <authorList>
            <consortium name="The Broad Institute Genomics Platform"/>
            <consortium name="The Broad Institute Genome Sequencing Center for Infectious Disease"/>
            <person name="Wu L."/>
            <person name="Ma J."/>
        </authorList>
    </citation>
    <scope>NUCLEOTIDE SEQUENCE [LARGE SCALE GENOMIC DNA]</scope>
    <source>
        <strain evidence="2">JCM 4816</strain>
    </source>
</reference>
<protein>
    <submittedName>
        <fullName evidence="1">Uncharacterized protein</fullName>
    </submittedName>
</protein>
<sequence>MPDPAYRLLRTAAGHSYLLRTGPQETRALFVTAQGEAPYGWQRYRPGADEGRMLLDDQEWVLGSPVLEERELPDAAPLLRTSLAPVPESSEERFAQITTASGVDYLVDRSRRLLWKRTPVGEWRVVDGEVREPVELAAPLTLTTPAGDVEGARVTRVRLRSVTAQRPPT</sequence>